<organism evidence="1 2">
    <name type="scientific">Pedosphaera parvula (strain Ellin514)</name>
    <dbReference type="NCBI Taxonomy" id="320771"/>
    <lineage>
        <taxon>Bacteria</taxon>
        <taxon>Pseudomonadati</taxon>
        <taxon>Verrucomicrobiota</taxon>
        <taxon>Pedosphaerae</taxon>
        <taxon>Pedosphaerales</taxon>
        <taxon>Pedosphaeraceae</taxon>
        <taxon>Pedosphaera</taxon>
    </lineage>
</organism>
<name>B9X9Y5_PEDPL</name>
<dbReference type="Proteomes" id="UP000003688">
    <property type="component" value="Unassembled WGS sequence"/>
</dbReference>
<comment type="caution">
    <text evidence="1">The sequence shown here is derived from an EMBL/GenBank/DDBJ whole genome shotgun (WGS) entry which is preliminary data.</text>
</comment>
<dbReference type="EMBL" id="ABOX02000001">
    <property type="protein sequence ID" value="EEF63326.1"/>
    <property type="molecule type" value="Genomic_DNA"/>
</dbReference>
<proteinExistence type="predicted"/>
<dbReference type="AlphaFoldDB" id="B9X9Y5"/>
<dbReference type="STRING" id="320771.Cflav_PD5961"/>
<gene>
    <name evidence="1" type="ORF">Cflav_PD5961</name>
</gene>
<keyword evidence="2" id="KW-1185">Reference proteome</keyword>
<evidence type="ECO:0000313" key="2">
    <source>
        <dbReference type="Proteomes" id="UP000003688"/>
    </source>
</evidence>
<sequence length="161" mass="18077">MFWQRNRAVDGAADAYVRRIHFIMLFAASLAGKTKPEVVQALRDILGIQIGDVSDPEYRAWGDSNMEDISVSFSLDFKNPNLVSQVQIAGHEAVDTLFICVNCLELAEARRVNFAVDVLKKSSSPTPKLARIVADKLLHHPDFDLEDFGGPKLLMQKNRHR</sequence>
<protein>
    <submittedName>
        <fullName evidence="1">Uncharacterized protein</fullName>
    </submittedName>
</protein>
<reference evidence="1 2" key="1">
    <citation type="journal article" date="2011" name="J. Bacteriol.">
        <title>Genome sequence of 'Pedosphaera parvula' Ellin514, an aerobic Verrucomicrobial isolate from pasture soil.</title>
        <authorList>
            <person name="Kant R."/>
            <person name="van Passel M.W."/>
            <person name="Sangwan P."/>
            <person name="Palva A."/>
            <person name="Lucas S."/>
            <person name="Copeland A."/>
            <person name="Lapidus A."/>
            <person name="Glavina Del Rio T."/>
            <person name="Dalin E."/>
            <person name="Tice H."/>
            <person name="Bruce D."/>
            <person name="Goodwin L."/>
            <person name="Pitluck S."/>
            <person name="Chertkov O."/>
            <person name="Larimer F.W."/>
            <person name="Land M.L."/>
            <person name="Hauser L."/>
            <person name="Brettin T.S."/>
            <person name="Detter J.C."/>
            <person name="Han S."/>
            <person name="de Vos W.M."/>
            <person name="Janssen P.H."/>
            <person name="Smidt H."/>
        </authorList>
    </citation>
    <scope>NUCLEOTIDE SEQUENCE [LARGE SCALE GENOMIC DNA]</scope>
    <source>
        <strain evidence="1 2">Ellin514</strain>
    </source>
</reference>
<dbReference type="RefSeq" id="WP_007412633.1">
    <property type="nucleotide sequence ID" value="NZ_ABOX02000001.1"/>
</dbReference>
<accession>B9X9Y5</accession>
<evidence type="ECO:0000313" key="1">
    <source>
        <dbReference type="EMBL" id="EEF63326.1"/>
    </source>
</evidence>